<dbReference type="SUPFAM" id="SSF52540">
    <property type="entry name" value="P-loop containing nucleoside triphosphate hydrolases"/>
    <property type="match status" value="1"/>
</dbReference>
<dbReference type="PANTHER" id="PTHR13696">
    <property type="entry name" value="P-LOOP CONTAINING NUCLEOSIDE TRIPHOSPHATE HYDROLASE"/>
    <property type="match status" value="1"/>
</dbReference>
<dbReference type="AlphaFoldDB" id="A0AB33JQ99"/>
<accession>A0AB33JQ99</accession>
<dbReference type="InterPro" id="IPR027417">
    <property type="entry name" value="P-loop_NTPase"/>
</dbReference>
<evidence type="ECO:0000313" key="2">
    <source>
        <dbReference type="EMBL" id="BFO80377.1"/>
    </source>
</evidence>
<gene>
    <name evidence="2" type="ORF">GTC17262_05680</name>
</gene>
<feature type="domain" description="CobQ/CobB/MinD/ParA nucleotide binding" evidence="1">
    <location>
        <begin position="11"/>
        <end position="221"/>
    </location>
</feature>
<dbReference type="CDD" id="cd02042">
    <property type="entry name" value="ParAB_family"/>
    <property type="match status" value="1"/>
</dbReference>
<dbReference type="Pfam" id="PF01656">
    <property type="entry name" value="CbiA"/>
    <property type="match status" value="1"/>
</dbReference>
<protein>
    <submittedName>
        <fullName evidence="2">ParA family protein</fullName>
    </submittedName>
</protein>
<dbReference type="InterPro" id="IPR050678">
    <property type="entry name" value="DNA_Partitioning_ATPase"/>
</dbReference>
<name>A0AB33JQ99_9BACT</name>
<reference evidence="2" key="1">
    <citation type="submission" date="2024-07" db="EMBL/GenBank/DDBJ databases">
        <title>Complete genome sequence of Prevotella sp. YM-2024 GTC17262.</title>
        <authorList>
            <person name="Hayashi M."/>
            <person name="Muto Y."/>
            <person name="Tanaka K."/>
            <person name="Niwa H."/>
        </authorList>
    </citation>
    <scope>NUCLEOTIDE SEQUENCE</scope>
    <source>
        <strain evidence="2">GTC17262</strain>
    </source>
</reference>
<sequence length="255" mass="29418">MDKKENKPLYISFSTQKGGAGKTTLTVLIASYLHYVKNLNVAIIDCDFPQYSIKDMRERDMKKAESDSYYKVQLFELLGRLHKKCYTVLCSRLENAVSTAERLWKTEEDLDIVFFDFPGTINNPKVVETLAMMDYIFTPIIADRVVMESSISFATIINDEIISKGKGSIKGIHLIWNMVDGREKTELYEVYEKICSSFGLHILDTHLPDSKRFRKEMTEEKRTVFRSTMFPMSKALVKGSNIDFLTEEILDTIQK</sequence>
<evidence type="ECO:0000259" key="1">
    <source>
        <dbReference type="Pfam" id="PF01656"/>
    </source>
</evidence>
<dbReference type="Gene3D" id="3.40.50.300">
    <property type="entry name" value="P-loop containing nucleotide triphosphate hydrolases"/>
    <property type="match status" value="1"/>
</dbReference>
<organism evidence="2">
    <name type="scientific">Prevotella sp. GTC17262</name>
    <dbReference type="NCBI Taxonomy" id="3236797"/>
    <lineage>
        <taxon>Bacteria</taxon>
        <taxon>Pseudomonadati</taxon>
        <taxon>Bacteroidota</taxon>
        <taxon>Bacteroidia</taxon>
        <taxon>Bacteroidales</taxon>
        <taxon>Prevotellaceae</taxon>
        <taxon>Prevotella</taxon>
    </lineage>
</organism>
<proteinExistence type="predicted"/>
<dbReference type="PANTHER" id="PTHR13696:SF52">
    <property type="entry name" value="PARA FAMILY PROTEIN CT_582"/>
    <property type="match status" value="1"/>
</dbReference>
<dbReference type="InterPro" id="IPR002586">
    <property type="entry name" value="CobQ/CobB/MinD/ParA_Nub-bd_dom"/>
</dbReference>
<dbReference type="EMBL" id="AP035789">
    <property type="protein sequence ID" value="BFO80377.1"/>
    <property type="molecule type" value="Genomic_DNA"/>
</dbReference>